<feature type="compositionally biased region" description="Basic and acidic residues" evidence="1">
    <location>
        <begin position="318"/>
        <end position="329"/>
    </location>
</feature>
<dbReference type="Proteomes" id="UP000017836">
    <property type="component" value="Unassembled WGS sequence"/>
</dbReference>
<feature type="compositionally biased region" description="Basic residues" evidence="1">
    <location>
        <begin position="560"/>
        <end position="574"/>
    </location>
</feature>
<feature type="region of interest" description="Disordered" evidence="1">
    <location>
        <begin position="192"/>
        <end position="352"/>
    </location>
</feature>
<dbReference type="KEGG" id="atr:18429210"/>
<feature type="compositionally biased region" description="Low complexity" evidence="1">
    <location>
        <begin position="590"/>
        <end position="602"/>
    </location>
</feature>
<feature type="region of interest" description="Disordered" evidence="1">
    <location>
        <begin position="99"/>
        <end position="149"/>
    </location>
</feature>
<evidence type="ECO:0000313" key="2">
    <source>
        <dbReference type="EMBL" id="ERN01133.1"/>
    </source>
</evidence>
<feature type="compositionally biased region" description="Low complexity" evidence="1">
    <location>
        <begin position="243"/>
        <end position="253"/>
    </location>
</feature>
<feature type="compositionally biased region" description="Polar residues" evidence="1">
    <location>
        <begin position="29"/>
        <end position="38"/>
    </location>
</feature>
<keyword evidence="3" id="KW-1185">Reference proteome</keyword>
<dbReference type="AlphaFoldDB" id="W1NZN0"/>
<dbReference type="OMA" id="LQQYQFQ"/>
<feature type="compositionally biased region" description="Polar residues" evidence="1">
    <location>
        <begin position="1"/>
        <end position="15"/>
    </location>
</feature>
<feature type="region of interest" description="Disordered" evidence="1">
    <location>
        <begin position="1"/>
        <end position="38"/>
    </location>
</feature>
<dbReference type="Gramene" id="ERN01133">
    <property type="protein sequence ID" value="ERN01133"/>
    <property type="gene ID" value="AMTR_s00002p00207490"/>
</dbReference>
<feature type="compositionally biased region" description="Basic and acidic residues" evidence="1">
    <location>
        <begin position="262"/>
        <end position="273"/>
    </location>
</feature>
<accession>W1NZN0</accession>
<dbReference type="EMBL" id="KI394767">
    <property type="protein sequence ID" value="ERN01133.1"/>
    <property type="molecule type" value="Genomic_DNA"/>
</dbReference>
<feature type="compositionally biased region" description="Low complexity" evidence="1">
    <location>
        <begin position="333"/>
        <end position="348"/>
    </location>
</feature>
<feature type="compositionally biased region" description="Basic and acidic residues" evidence="1">
    <location>
        <begin position="226"/>
        <end position="239"/>
    </location>
</feature>
<dbReference type="HOGENOM" id="CLU_453724_0_0_1"/>
<dbReference type="eggNOG" id="ENOG502SGUY">
    <property type="taxonomic scope" value="Eukaryota"/>
</dbReference>
<feature type="compositionally biased region" description="Basic residues" evidence="1">
    <location>
        <begin position="192"/>
        <end position="209"/>
    </location>
</feature>
<sequence>MDASNGASKSISNTEHVPRQPVFVDGVPGSNSNPSHSLNASMVQHAIALQQYQFQQSLATQQLLLKQHTAANATNIRAATELAAARAAEISKLLNSETPNVVDEKGGDVHSPPIRKRSRSKSRELSPSLSESSKLKSEHPVGYRSEHFGRERHSEYSSYYDSRYGDHVGYSRSIYRHQRNRSYWYHRRSPIRSRMRRPHSRSRPQRYYHGRSPSPRYCRTRSPSPYRERRSSYRGLERHKVSKSPISSSSLSSGPRGMTNRNIEKTTHGERSSYLRQSPSKTDSSLWVGDDREGPSVSCSKKNRASDVSSEDSEEHEEESKPLREELSKRRVSTPSPMSQSSSSIHSVKVSDPKETYAGELASGASTLSKVMSLKAIGVSEDENEQVTCAPPKSGNISCATNAIYVTGSSRNHEGLKKLHGNEQATTCEIQKDTSLSAVSKYYLPAGPPSFEYACYEEMDPTDVAKGRSPYVLSPDGNSDEPRPEHERGNVVGPSFVASDGLTGINTEHEMGCRRDNHKMSRHRSHSRGKRKKHGKKHQKRHRREESEDDRSTGEDGRSQVRKRKHRKKVHKRCDRQDSKRLKRKLRDMSYSSLSEDSSSSY</sequence>
<protein>
    <submittedName>
        <fullName evidence="2">Uncharacterized protein</fullName>
    </submittedName>
</protein>
<feature type="region of interest" description="Disordered" evidence="1">
    <location>
        <begin position="464"/>
        <end position="602"/>
    </location>
</feature>
<feature type="compositionally biased region" description="Basic and acidic residues" evidence="1">
    <location>
        <begin position="133"/>
        <end position="149"/>
    </location>
</feature>
<feature type="compositionally biased region" description="Basic residues" evidence="1">
    <location>
        <begin position="520"/>
        <end position="543"/>
    </location>
</feature>
<feature type="compositionally biased region" description="Basic and acidic residues" evidence="1">
    <location>
        <begin position="480"/>
        <end position="489"/>
    </location>
</feature>
<evidence type="ECO:0000313" key="3">
    <source>
        <dbReference type="Proteomes" id="UP000017836"/>
    </source>
</evidence>
<reference evidence="3" key="1">
    <citation type="journal article" date="2013" name="Science">
        <title>The Amborella genome and the evolution of flowering plants.</title>
        <authorList>
            <consortium name="Amborella Genome Project"/>
        </authorList>
    </citation>
    <scope>NUCLEOTIDE SEQUENCE [LARGE SCALE GENOMIC DNA]</scope>
</reference>
<gene>
    <name evidence="2" type="ORF">AMTR_s00002p00207490</name>
</gene>
<evidence type="ECO:0000256" key="1">
    <source>
        <dbReference type="SAM" id="MobiDB-lite"/>
    </source>
</evidence>
<name>W1NZN0_AMBTC</name>
<feature type="compositionally biased region" description="Polar residues" evidence="1">
    <location>
        <begin position="274"/>
        <end position="285"/>
    </location>
</feature>
<feature type="compositionally biased region" description="Basic and acidic residues" evidence="1">
    <location>
        <begin position="507"/>
        <end position="519"/>
    </location>
</feature>
<feature type="compositionally biased region" description="Basic and acidic residues" evidence="1">
    <location>
        <begin position="544"/>
        <end position="559"/>
    </location>
</feature>
<organism evidence="2 3">
    <name type="scientific">Amborella trichopoda</name>
    <dbReference type="NCBI Taxonomy" id="13333"/>
    <lineage>
        <taxon>Eukaryota</taxon>
        <taxon>Viridiplantae</taxon>
        <taxon>Streptophyta</taxon>
        <taxon>Embryophyta</taxon>
        <taxon>Tracheophyta</taxon>
        <taxon>Spermatophyta</taxon>
        <taxon>Magnoliopsida</taxon>
        <taxon>Amborellales</taxon>
        <taxon>Amborellaceae</taxon>
        <taxon>Amborella</taxon>
    </lineage>
</organism>
<proteinExistence type="predicted"/>